<proteinExistence type="predicted"/>
<comment type="caution">
    <text evidence="1">The sequence shown here is derived from an EMBL/GenBank/DDBJ whole genome shotgun (WGS) entry which is preliminary data.</text>
</comment>
<sequence length="2290" mass="256055">MEQSIRSRPSGESMRPRPPPARDPVPPTPPMPSQNLTPQSSVSAFGGRPETPQSSGDYVANLPSALSPGRRVQADDARSQRSQRSLDEQSLENTPTSMPPPDQRRQNGFPSPRRDPSPRGLRPGTAQSNASSNLGRNEEAPPELPPQRRRPFMDPQPSSLSQRSVASTDNEAFLTPSATPPPPLEVPPRRRPQEIPERLKPTSRDGSALPQNNSQPSRPTPPPTTPLPPPPPAVVPESPVSVPEPVAEPVVVEERPVQEPAPSEPATAQPVETPPPPAEELEASAAASRFPMLKKTVLPAAGTAETANKFRKAAAAAGAFKPRAGGAAAKLLAKENKTSDEPDGISGVFVPKRPAPVEAPKEEIDEPKVEDPGSRPTSSRMSKDLPKITTEAVPAVTVSGPVAPVPAISEPQAEVAVEEAARPPTPERADAKPADAAADPEPRKKKRRSNQQVMNISKLGIDPSIMDERGLGFESLLTELGWGDNSITSKHIETLEMDIKREIARVEAGSWLNHLEQKDDRVEAVERMLDRAIAECDEMEGLLTLYNVELSSLNDDIAFIEAQSQGLQVQTANQRLLQHELQQLVETISITTDQLEVLRRAPIGKLAGLIEIEDALVLLYKALVTIDPAFVAGSRAGLGKVTGSSGFGNSELATMQALQEKRDNYLGEGAMFLDRLKKHMEITFGAAFLTTKDSLKQIDQGSMPSLKKNIEAHDAGRSELWMLSPVILFAKEIDRSSWDTLIRMYQSQAAQLYQQEVRDNILAWRRFARKPAGDEQDLLFTTQDKEPESMAGTARKLTVKRSQTLARGLRAASGDKETKVARAPQDGKLHAFDVFGRVLDDIGPVLLTEQNFVTEFFHATSTDAIDFPDAVAAAPPQSRRGPNLWIRKQFEADRSMAKRVADVMEDIFSFWPTEIQSLVDWAVASDPLQGVGILTAVDRKLLDIEDSNQDFLTRTLQKIHERLKVLFSRFLDEQIRAIEDTKVKIKKRKGVIAFMKTFPHFSMAIENMLPSSSDGGDQLEIRRMVNDAYQRINKAMFESLKVIAKESPTVMGSQGQGDPEDKEALNYHILLIENMNHYMEEIDARPDTVLDYWKGKAQDEYGEHMDLYVDAVIRRPLGKLLEFIESTETLLTARGGSPQAIAQRSSHSRSVFKKLVNSHDAKEVRKGIEALKKRVDKHFGDADDPSISRDLVFKVLKECERKYIGVGERVQRINQDVYQGEVEVDWGTNEAYVSGNALIILDRPNHVIQTIYIDEEDELEAVAVDEGTGKLAACSTSNIYIYQPYSVEYGVYKWSLQGSMTLPDPDDSITTLSWGMPDELLVGSGALTLFNTHGEIEQVWTKQLANPVKFASFSPDAELIASTGRYDRMLKIWRRLAFGSADQRFDYYYLPHPQTITGIHWRHPHKDQTTDNVLYTICADHKVRVWVPGEHHGIDGMHLWTEVDLMGSIEERLVSQDKQSQKRYAFFIDGKHFTHATERAMAQASAEEKSHGVALHHLIEVANRNPEICVVLDDHGNMSAWGFENIGARVKKVTDVFNIAHVDGLHLHFANQPKALEDNVQFYAFIGEKPDSEFTFLSHHFDGRIEWLESRIDYLFDPSPQTQRIHRKAIWTGHSHAIKKVNRTASGRALVSRTVTDECIVWTHRPTEHATTLHRHSTVKVSEHIHRTALLQDGNFLVFLHHNHIALWDTRGPLAVEVTRLEYNLQGKPLCLLAIPETETGGRFVHIATISSEMKGICWEVTMPLITRDPVTGRRRSSAVPHINGYTNGHTEISLEQYSTFDLGTEDDLAFVLPVDPAGSAPVISGFLDTFARDIAISYSKSGVIKSWTARIDPEERKIDWLLTSTVETNMQNPSLASGTSIRKAALVDAEKTTLTIWNTRSAQLEYEETFTGQGVIQDLDWSSTPDNQSILAVGFPHRVVIYAQLRYDYLNAGPSWVQIRDVRIRDITPHPIGDSVWLGSGNLVIGAGNQLFIQDEHVNVDEELFPSLRMISRKTASIDIFTAVSRLNGTLPVYHPQLLSQCVLSGKVMLVQRILLRLYQKLKFWTEGEEFDSSLGFLAEDFSEDETNMTASRKEMQSSYNDFSDNDDPETVTEEVAASLKDLLTTKQMPLLSSREQFRLADIIECIGMVEKHRRSIDDNAGRFMLFFRQHVLSEAQKAPLSWREIVWAFHSGSQDILLDLVSRHFNGRMMWQHARQCGVFMWMSDINALRAQFEVIARNEYTKTDEKNPVDCSLYYLALHKKAVLVSLWRIATWSREQGATHRLLSNNFQEERWKTAALKNARCPSAP</sequence>
<dbReference type="Proteomes" id="UP001153331">
    <property type="component" value="Unassembled WGS sequence"/>
</dbReference>
<evidence type="ECO:0000313" key="2">
    <source>
        <dbReference type="Proteomes" id="UP001153331"/>
    </source>
</evidence>
<keyword evidence="2" id="KW-1185">Reference proteome</keyword>
<organism evidence="1 2">
    <name type="scientific">Boeremia exigua</name>
    <dbReference type="NCBI Taxonomy" id="749465"/>
    <lineage>
        <taxon>Eukaryota</taxon>
        <taxon>Fungi</taxon>
        <taxon>Dikarya</taxon>
        <taxon>Ascomycota</taxon>
        <taxon>Pezizomycotina</taxon>
        <taxon>Dothideomycetes</taxon>
        <taxon>Pleosporomycetidae</taxon>
        <taxon>Pleosporales</taxon>
        <taxon>Pleosporineae</taxon>
        <taxon>Didymellaceae</taxon>
        <taxon>Boeremia</taxon>
    </lineage>
</organism>
<dbReference type="EMBL" id="JAPHNI010001045">
    <property type="protein sequence ID" value="KAJ8106923.1"/>
    <property type="molecule type" value="Genomic_DNA"/>
</dbReference>
<protein>
    <submittedName>
        <fullName evidence="1">Uncharacterized protein</fullName>
    </submittedName>
</protein>
<name>A0ACC2HW42_9PLEO</name>
<reference evidence="1" key="1">
    <citation type="submission" date="2022-11" db="EMBL/GenBank/DDBJ databases">
        <title>Genome Sequence of Boeremia exigua.</title>
        <authorList>
            <person name="Buettner E."/>
        </authorList>
    </citation>
    <scope>NUCLEOTIDE SEQUENCE</scope>
    <source>
        <strain evidence="1">CU02</strain>
    </source>
</reference>
<evidence type="ECO:0000313" key="1">
    <source>
        <dbReference type="EMBL" id="KAJ8106923.1"/>
    </source>
</evidence>
<gene>
    <name evidence="1" type="ORF">OPT61_g9219</name>
</gene>
<accession>A0ACC2HW42</accession>